<dbReference type="AlphaFoldDB" id="A0A841YZL8"/>
<evidence type="ECO:0000313" key="2">
    <source>
        <dbReference type="EMBL" id="MBC1457986.1"/>
    </source>
</evidence>
<feature type="chain" id="PRO_5032286300" evidence="1">
    <location>
        <begin position="25"/>
        <end position="235"/>
    </location>
</feature>
<evidence type="ECO:0000313" key="3">
    <source>
        <dbReference type="Proteomes" id="UP000569903"/>
    </source>
</evidence>
<organism evidence="2 3">
    <name type="scientific">Listeria newyorkensis</name>
    <dbReference type="NCBI Taxonomy" id="1497681"/>
    <lineage>
        <taxon>Bacteria</taxon>
        <taxon>Bacillati</taxon>
        <taxon>Bacillota</taxon>
        <taxon>Bacilli</taxon>
        <taxon>Bacillales</taxon>
        <taxon>Listeriaceae</taxon>
        <taxon>Listeria</taxon>
    </lineage>
</organism>
<evidence type="ECO:0000256" key="1">
    <source>
        <dbReference type="SAM" id="SignalP"/>
    </source>
</evidence>
<keyword evidence="1" id="KW-0732">Signal</keyword>
<dbReference type="Gene3D" id="3.90.1720.10">
    <property type="entry name" value="endopeptidase domain like (from Nostoc punctiforme)"/>
    <property type="match status" value="1"/>
</dbReference>
<feature type="signal peptide" evidence="1">
    <location>
        <begin position="1"/>
        <end position="24"/>
    </location>
</feature>
<gene>
    <name evidence="2" type="ORF">HB850_09460</name>
</gene>
<name>A0A841YZL8_9LIST</name>
<dbReference type="RefSeq" id="WP_185389225.1">
    <property type="nucleotide sequence ID" value="NZ_JAARQN010000007.1"/>
</dbReference>
<dbReference type="EMBL" id="JAARQN010000007">
    <property type="protein sequence ID" value="MBC1457986.1"/>
    <property type="molecule type" value="Genomic_DNA"/>
</dbReference>
<accession>A0A841YZL8</accession>
<comment type="caution">
    <text evidence="2">The sequence shown here is derived from an EMBL/GenBank/DDBJ whole genome shotgun (WGS) entry which is preliminary data.</text>
</comment>
<protein>
    <submittedName>
        <fullName evidence="2">Uncharacterized protein</fullName>
    </submittedName>
</protein>
<dbReference type="Proteomes" id="UP000569903">
    <property type="component" value="Unassembled WGS sequence"/>
</dbReference>
<dbReference type="SUPFAM" id="SSF54001">
    <property type="entry name" value="Cysteine proteinases"/>
    <property type="match status" value="1"/>
</dbReference>
<sequence>MKKWVFIMFLLVLCVFPISGNVSASETEAKENYDELIDSGIMDEGITYENWLEADSFPEPTKEVQRTLLKASSYTMQSGDIFVTNATSLGGMTGHAAIATSSNWVLDIPAVGKTTRQSTLATWKSFYKSGTVWVYRVDSKYRDIAIKAASWADRNYYSTTGSSKQNIFPRYGFLSGPVQFTTNPTYCSKIPYQAYWNGSGNVAFMKVRAPGFVVTPYGLVDSFSNSYKPKLVAKF</sequence>
<reference evidence="2 3" key="1">
    <citation type="submission" date="2020-03" db="EMBL/GenBank/DDBJ databases">
        <title>Soil Listeria distribution.</title>
        <authorList>
            <person name="Liao J."/>
            <person name="Wiedmann M."/>
        </authorList>
    </citation>
    <scope>NUCLEOTIDE SEQUENCE [LARGE SCALE GENOMIC DNA]</scope>
    <source>
        <strain evidence="2 3">FSL L7-1614</strain>
    </source>
</reference>
<dbReference type="InterPro" id="IPR038765">
    <property type="entry name" value="Papain-like_cys_pep_sf"/>
</dbReference>
<proteinExistence type="predicted"/>